<dbReference type="Proteomes" id="UP000887116">
    <property type="component" value="Unassembled WGS sequence"/>
</dbReference>
<evidence type="ECO:0000313" key="2">
    <source>
        <dbReference type="Proteomes" id="UP000887116"/>
    </source>
</evidence>
<proteinExistence type="predicted"/>
<comment type="caution">
    <text evidence="1">The sequence shown here is derived from an EMBL/GenBank/DDBJ whole genome shotgun (WGS) entry which is preliminary data.</text>
</comment>
<dbReference type="EMBL" id="BMAO01021050">
    <property type="protein sequence ID" value="GFQ71482.1"/>
    <property type="molecule type" value="Genomic_DNA"/>
</dbReference>
<keyword evidence="2" id="KW-1185">Reference proteome</keyword>
<dbReference type="AlphaFoldDB" id="A0A8X6F672"/>
<accession>A0A8X6F672</accession>
<protein>
    <submittedName>
        <fullName evidence="1">Uncharacterized protein</fullName>
    </submittedName>
</protein>
<gene>
    <name evidence="1" type="primary">AVEN_32470_1</name>
    <name evidence="1" type="ORF">TNCT_164851</name>
</gene>
<reference evidence="1" key="1">
    <citation type="submission" date="2020-07" db="EMBL/GenBank/DDBJ databases">
        <title>Multicomponent nature underlies the extraordinary mechanical properties of spider dragline silk.</title>
        <authorList>
            <person name="Kono N."/>
            <person name="Nakamura H."/>
            <person name="Mori M."/>
            <person name="Yoshida Y."/>
            <person name="Ohtoshi R."/>
            <person name="Malay A.D."/>
            <person name="Moran D.A.P."/>
            <person name="Tomita M."/>
            <person name="Numata K."/>
            <person name="Arakawa K."/>
        </authorList>
    </citation>
    <scope>NUCLEOTIDE SEQUENCE</scope>
</reference>
<name>A0A8X6F672_TRICU</name>
<organism evidence="1 2">
    <name type="scientific">Trichonephila clavata</name>
    <name type="common">Joro spider</name>
    <name type="synonym">Nephila clavata</name>
    <dbReference type="NCBI Taxonomy" id="2740835"/>
    <lineage>
        <taxon>Eukaryota</taxon>
        <taxon>Metazoa</taxon>
        <taxon>Ecdysozoa</taxon>
        <taxon>Arthropoda</taxon>
        <taxon>Chelicerata</taxon>
        <taxon>Arachnida</taxon>
        <taxon>Araneae</taxon>
        <taxon>Araneomorphae</taxon>
        <taxon>Entelegynae</taxon>
        <taxon>Araneoidea</taxon>
        <taxon>Nephilidae</taxon>
        <taxon>Trichonephila</taxon>
    </lineage>
</organism>
<sequence>MNPNKKKMVHCHSEVESETTFQTTAINSTPEVADRRFVAVLDSRVTNEEAMPTSVNSSLDGLFACEKHSSSSMINSATEDAPEKCIKCSRTSSCVNHENNTSLITEKNNCSANSGKVLMTDIENVNLSAELDTKLEEIELFSVSDDFFFSKYLSRVRPSNFPSSNLSFIIFAVAWTETRVVCQTEAAVFEMGLDKGLLMRGVYLHNAFPSPL</sequence>
<evidence type="ECO:0000313" key="1">
    <source>
        <dbReference type="EMBL" id="GFQ71482.1"/>
    </source>
</evidence>